<evidence type="ECO:0000256" key="1">
    <source>
        <dbReference type="ARBA" id="ARBA00006484"/>
    </source>
</evidence>
<dbReference type="PANTHER" id="PTHR43976">
    <property type="entry name" value="SHORT CHAIN DEHYDROGENASE"/>
    <property type="match status" value="1"/>
</dbReference>
<dbReference type="InterPro" id="IPR051911">
    <property type="entry name" value="SDR_oxidoreductase"/>
</dbReference>
<evidence type="ECO:0000313" key="5">
    <source>
        <dbReference type="Proteomes" id="UP001140091"/>
    </source>
</evidence>
<feature type="transmembrane region" description="Helical" evidence="3">
    <location>
        <begin position="95"/>
        <end position="116"/>
    </location>
</feature>
<name>A0A9W8J7M8_9AGAR</name>
<organism evidence="4 5">
    <name type="scientific">Candolleomyces eurysporus</name>
    <dbReference type="NCBI Taxonomy" id="2828524"/>
    <lineage>
        <taxon>Eukaryota</taxon>
        <taxon>Fungi</taxon>
        <taxon>Dikarya</taxon>
        <taxon>Basidiomycota</taxon>
        <taxon>Agaricomycotina</taxon>
        <taxon>Agaricomycetes</taxon>
        <taxon>Agaricomycetidae</taxon>
        <taxon>Agaricales</taxon>
        <taxon>Agaricineae</taxon>
        <taxon>Psathyrellaceae</taxon>
        <taxon>Candolleomyces</taxon>
    </lineage>
</organism>
<evidence type="ECO:0000256" key="2">
    <source>
        <dbReference type="ARBA" id="ARBA00023002"/>
    </source>
</evidence>
<comment type="caution">
    <text evidence="4">The sequence shown here is derived from an EMBL/GenBank/DDBJ whole genome shotgun (WGS) entry which is preliminary data.</text>
</comment>
<dbReference type="Gene3D" id="3.40.50.720">
    <property type="entry name" value="NAD(P)-binding Rossmann-like Domain"/>
    <property type="match status" value="1"/>
</dbReference>
<dbReference type="InterPro" id="IPR002347">
    <property type="entry name" value="SDR_fam"/>
</dbReference>
<feature type="transmembrane region" description="Helical" evidence="3">
    <location>
        <begin position="272"/>
        <end position="295"/>
    </location>
</feature>
<comment type="similarity">
    <text evidence="1">Belongs to the short-chain dehydrogenases/reductases (SDR) family.</text>
</comment>
<keyword evidence="3" id="KW-0472">Membrane</keyword>
<dbReference type="AlphaFoldDB" id="A0A9W8J7M8"/>
<protein>
    <recommendedName>
        <fullName evidence="6">NAD(P)-binding protein</fullName>
    </recommendedName>
</protein>
<keyword evidence="2" id="KW-0560">Oxidoreductase</keyword>
<dbReference type="EMBL" id="JANBPK010001129">
    <property type="protein sequence ID" value="KAJ2925698.1"/>
    <property type="molecule type" value="Genomic_DNA"/>
</dbReference>
<dbReference type="OrthoDB" id="1274115at2759"/>
<dbReference type="SUPFAM" id="SSF51735">
    <property type="entry name" value="NAD(P)-binding Rossmann-fold domains"/>
    <property type="match status" value="1"/>
</dbReference>
<dbReference type="PRINTS" id="PR00081">
    <property type="entry name" value="GDHRDH"/>
</dbReference>
<feature type="transmembrane region" description="Helical" evidence="3">
    <location>
        <begin position="185"/>
        <end position="209"/>
    </location>
</feature>
<keyword evidence="3" id="KW-0812">Transmembrane</keyword>
<evidence type="ECO:0000256" key="3">
    <source>
        <dbReference type="SAM" id="Phobius"/>
    </source>
</evidence>
<dbReference type="Proteomes" id="UP001140091">
    <property type="component" value="Unassembled WGS sequence"/>
</dbReference>
<dbReference type="GO" id="GO:0016491">
    <property type="term" value="F:oxidoreductase activity"/>
    <property type="evidence" value="ECO:0007669"/>
    <property type="project" value="UniProtKB-KW"/>
</dbReference>
<reference evidence="4" key="1">
    <citation type="submission" date="2022-06" db="EMBL/GenBank/DDBJ databases">
        <title>Genome Sequence of Candolleomyces eurysporus.</title>
        <authorList>
            <person name="Buettner E."/>
        </authorList>
    </citation>
    <scope>NUCLEOTIDE SEQUENCE</scope>
    <source>
        <strain evidence="4">VTCC 930004</strain>
    </source>
</reference>
<accession>A0A9W8J7M8</accession>
<proteinExistence type="inferred from homology"/>
<feature type="transmembrane region" description="Helical" evidence="3">
    <location>
        <begin position="160"/>
        <end position="179"/>
    </location>
</feature>
<feature type="transmembrane region" description="Helical" evidence="3">
    <location>
        <begin position="52"/>
        <end position="75"/>
    </location>
</feature>
<sequence>MAFVLSVGGINNYGDKGFLIQKLGQSILILAGVIPIHWYSNQRLSNHILTKALSHIVVLCLLAIVTLALQIIPLIPGDSWCDHWFSDSCASEPAGLVQLLLWLTIPAFSLAIYVIWRNSRIPAKDPLLAQLPSYVGDEEEAEIDDEATLAWASVNVADGVAIFFAALTLICGIVCLSFLKPKKEPLMFGLIIVSILLSLAAFAALCFFVQRAKDQKYGDQPFDPNCVDVGCALGIAALFGLQALAEIKELPKRCFSGPNTDFKNLGRDVCNVITTMGVFSCLGILFMLIICILVIKAVRDAVEAAKQPPPVFPSGAEPAVMRWLDRSDPFASIPRGTSSGFGRRLVTSALSRGDRVIATARSLEKLNQELSACGLSESEMQNLRTLQVDITAGEAVLKEKANQAAGFWGRIDVLVNNAGFGQPALVEEGGSKICRRQYEVNVFGLLDMTTATLPHIRASQGYLVNIGSRSAWHTELPGLAFYASSKAAVQALTETMFAELTPLGVKVLLVAPGAFRTEGIYGGQFPKDNLIPAYDTLREASIKRFLSIAGTEKGDPDKAMDFLVDVVRGEGKAAGRPWPLYLTLGEDAAANARSRGDKVIADIENWKDLTGKGVQFD</sequence>
<dbReference type="Pfam" id="PF00106">
    <property type="entry name" value="adh_short"/>
    <property type="match status" value="1"/>
</dbReference>
<feature type="non-terminal residue" evidence="4">
    <location>
        <position position="617"/>
    </location>
</feature>
<keyword evidence="3" id="KW-1133">Transmembrane helix</keyword>
<evidence type="ECO:0000313" key="4">
    <source>
        <dbReference type="EMBL" id="KAJ2925698.1"/>
    </source>
</evidence>
<feature type="transmembrane region" description="Helical" evidence="3">
    <location>
        <begin position="23"/>
        <end position="40"/>
    </location>
</feature>
<evidence type="ECO:0008006" key="6">
    <source>
        <dbReference type="Google" id="ProtNLM"/>
    </source>
</evidence>
<keyword evidence="5" id="KW-1185">Reference proteome</keyword>
<gene>
    <name evidence="4" type="ORF">H1R20_g11397</name>
</gene>
<dbReference type="PANTHER" id="PTHR43976:SF16">
    <property type="entry name" value="SHORT-CHAIN DEHYDROGENASE_REDUCTASE FAMILY PROTEIN"/>
    <property type="match status" value="1"/>
</dbReference>
<dbReference type="InterPro" id="IPR036291">
    <property type="entry name" value="NAD(P)-bd_dom_sf"/>
</dbReference>
<dbReference type="PRINTS" id="PR00080">
    <property type="entry name" value="SDRFAMILY"/>
</dbReference>